<dbReference type="KEGG" id="elut:CKA38_07355"/>
<dbReference type="Proteomes" id="UP000244896">
    <property type="component" value="Chromosome"/>
</dbReference>
<dbReference type="GO" id="GO:0008081">
    <property type="term" value="F:phosphoric diester hydrolase activity"/>
    <property type="evidence" value="ECO:0007669"/>
    <property type="project" value="InterPro"/>
</dbReference>
<feature type="chain" id="PRO_5015970958" description="GP-PDE domain-containing protein" evidence="1">
    <location>
        <begin position="24"/>
        <end position="364"/>
    </location>
</feature>
<name>A0A2U8E2H7_9BACT</name>
<feature type="signal peptide" evidence="1">
    <location>
        <begin position="1"/>
        <end position="23"/>
    </location>
</feature>
<dbReference type="PANTHER" id="PTHR46211:SF1">
    <property type="entry name" value="GLYCEROPHOSPHODIESTER PHOSPHODIESTERASE, CYTOPLASMIC"/>
    <property type="match status" value="1"/>
</dbReference>
<sequence>MNIKHSLILIFCLSLIVCAQASAASARKQEAELVTDVSYFSGLNVASGKTYTIRGIGFKANDKIKLTPTEKNNAGEIILNGEVTRDRLTIIIPEGFQSGRYQLELIRNNKTRHLGFTQLNKVDALPSTPKVTAHRGYWNTVGSAQNSITALRKAQELGVFASEFDVWLTADGKLVIHHDAKTINGITIQDSTHDEVKGFILENGEPIPTLEAFLEQAKAKPEMTLAVEIKTHKTKEKNYAVVAATVKAINKAGLMNQVMFLAFNLDICKELIRIQPGCKVAYLNGDKPPSELHALGITGANYGVKAIRANPRWIKEAHDLGMTINVRTLNTMANVIEMANLGVDYISSDCPAQAQQIVEHFQGK</sequence>
<dbReference type="InterPro" id="IPR030395">
    <property type="entry name" value="GP_PDE_dom"/>
</dbReference>
<accession>A0A2U8E2H7</accession>
<dbReference type="RefSeq" id="WP_108824893.1">
    <property type="nucleotide sequence ID" value="NZ_CP023004.1"/>
</dbReference>
<dbReference type="Gene3D" id="3.20.20.190">
    <property type="entry name" value="Phosphatidylinositol (PI) phosphodiesterase"/>
    <property type="match status" value="1"/>
</dbReference>
<reference evidence="3 4" key="1">
    <citation type="journal article" date="2018" name="Syst. Appl. Microbiol.">
        <title>Ereboglobus luteus gen. nov. sp. nov. from cockroach guts, and new insights into the oxygen relationship of the genera Opitutus and Didymococcus (Verrucomicrobia: Opitutaceae).</title>
        <authorList>
            <person name="Tegtmeier D."/>
            <person name="Belitz A."/>
            <person name="Radek R."/>
            <person name="Heimerl T."/>
            <person name="Brune A."/>
        </authorList>
    </citation>
    <scope>NUCLEOTIDE SEQUENCE [LARGE SCALE GENOMIC DNA]</scope>
    <source>
        <strain evidence="3 4">Ho45</strain>
    </source>
</reference>
<evidence type="ECO:0000313" key="3">
    <source>
        <dbReference type="EMBL" id="AWI09079.1"/>
    </source>
</evidence>
<feature type="domain" description="GP-PDE" evidence="2">
    <location>
        <begin position="129"/>
        <end position="358"/>
    </location>
</feature>
<organism evidence="3 4">
    <name type="scientific">Ereboglobus luteus</name>
    <dbReference type="NCBI Taxonomy" id="1796921"/>
    <lineage>
        <taxon>Bacteria</taxon>
        <taxon>Pseudomonadati</taxon>
        <taxon>Verrucomicrobiota</taxon>
        <taxon>Opitutia</taxon>
        <taxon>Opitutales</taxon>
        <taxon>Opitutaceae</taxon>
        <taxon>Ereboglobus</taxon>
    </lineage>
</organism>
<dbReference type="Pfam" id="PF03009">
    <property type="entry name" value="GDPD"/>
    <property type="match status" value="1"/>
</dbReference>
<proteinExistence type="predicted"/>
<evidence type="ECO:0000256" key="1">
    <source>
        <dbReference type="SAM" id="SignalP"/>
    </source>
</evidence>
<dbReference type="Gene3D" id="2.60.40.3920">
    <property type="match status" value="1"/>
</dbReference>
<gene>
    <name evidence="3" type="ORF">CKA38_07355</name>
</gene>
<dbReference type="SUPFAM" id="SSF51695">
    <property type="entry name" value="PLC-like phosphodiesterases"/>
    <property type="match status" value="1"/>
</dbReference>
<dbReference type="PANTHER" id="PTHR46211">
    <property type="entry name" value="GLYCEROPHOSPHORYL DIESTER PHOSPHODIESTERASE"/>
    <property type="match status" value="1"/>
</dbReference>
<evidence type="ECO:0000259" key="2">
    <source>
        <dbReference type="PROSITE" id="PS51704"/>
    </source>
</evidence>
<dbReference type="AlphaFoldDB" id="A0A2U8E2H7"/>
<protein>
    <recommendedName>
        <fullName evidence="2">GP-PDE domain-containing protein</fullName>
    </recommendedName>
</protein>
<keyword evidence="1" id="KW-0732">Signal</keyword>
<dbReference type="EMBL" id="CP023004">
    <property type="protein sequence ID" value="AWI09079.1"/>
    <property type="molecule type" value="Genomic_DNA"/>
</dbReference>
<dbReference type="PROSITE" id="PS51704">
    <property type="entry name" value="GP_PDE"/>
    <property type="match status" value="1"/>
</dbReference>
<keyword evidence="4" id="KW-1185">Reference proteome</keyword>
<evidence type="ECO:0000313" key="4">
    <source>
        <dbReference type="Proteomes" id="UP000244896"/>
    </source>
</evidence>
<dbReference type="GO" id="GO:0006629">
    <property type="term" value="P:lipid metabolic process"/>
    <property type="evidence" value="ECO:0007669"/>
    <property type="project" value="InterPro"/>
</dbReference>
<dbReference type="OrthoDB" id="9776255at2"/>
<dbReference type="InterPro" id="IPR017946">
    <property type="entry name" value="PLC-like_Pdiesterase_TIM-brl"/>
</dbReference>